<evidence type="ECO:0000259" key="7">
    <source>
        <dbReference type="PROSITE" id="PS50850"/>
    </source>
</evidence>
<feature type="transmembrane region" description="Helical" evidence="6">
    <location>
        <begin position="99"/>
        <end position="120"/>
    </location>
</feature>
<dbReference type="NCBIfam" id="NF033135">
    <property type="entry name" value="cmx_cmrA"/>
    <property type="match status" value="1"/>
</dbReference>
<proteinExistence type="predicted"/>
<dbReference type="STRING" id="1220554.GCA_001552135_02718"/>
<keyword evidence="9" id="KW-1185">Reference proteome</keyword>
<accession>A0A5D0NE91</accession>
<dbReference type="Gene3D" id="1.20.1250.20">
    <property type="entry name" value="MFS general substrate transporter like domains"/>
    <property type="match status" value="2"/>
</dbReference>
<dbReference type="InterPro" id="IPR011701">
    <property type="entry name" value="MFS"/>
</dbReference>
<dbReference type="PANTHER" id="PTHR43124:SF3">
    <property type="entry name" value="CHLORAMPHENICOL EFFLUX PUMP RV0191"/>
    <property type="match status" value="1"/>
</dbReference>
<name>A0A5D0NE91_9ACTN</name>
<evidence type="ECO:0000256" key="6">
    <source>
        <dbReference type="SAM" id="Phobius"/>
    </source>
</evidence>
<feature type="domain" description="Major facilitator superfamily (MFS) profile" evidence="7">
    <location>
        <begin position="4"/>
        <end position="378"/>
    </location>
</feature>
<comment type="subcellular location">
    <subcellularLocation>
        <location evidence="1">Cell membrane</location>
        <topology evidence="1">Multi-pass membrane protein</topology>
    </subcellularLocation>
</comment>
<dbReference type="InterPro" id="IPR050189">
    <property type="entry name" value="MFS_Efflux_Transporters"/>
</dbReference>
<evidence type="ECO:0000256" key="2">
    <source>
        <dbReference type="ARBA" id="ARBA00022475"/>
    </source>
</evidence>
<keyword evidence="4 6" id="KW-1133">Transmembrane helix</keyword>
<feature type="transmembrane region" description="Helical" evidence="6">
    <location>
        <begin position="159"/>
        <end position="178"/>
    </location>
</feature>
<dbReference type="PROSITE" id="PS50850">
    <property type="entry name" value="MFS"/>
    <property type="match status" value="1"/>
</dbReference>
<evidence type="ECO:0000256" key="3">
    <source>
        <dbReference type="ARBA" id="ARBA00022692"/>
    </source>
</evidence>
<evidence type="ECO:0000313" key="9">
    <source>
        <dbReference type="Proteomes" id="UP000323380"/>
    </source>
</evidence>
<feature type="transmembrane region" description="Helical" evidence="6">
    <location>
        <begin position="132"/>
        <end position="153"/>
    </location>
</feature>
<dbReference type="InterPro" id="IPR020846">
    <property type="entry name" value="MFS_dom"/>
</dbReference>
<comment type="caution">
    <text evidence="8">The sequence shown here is derived from an EMBL/GenBank/DDBJ whole genome shotgun (WGS) entry which is preliminary data.</text>
</comment>
<dbReference type="RefSeq" id="WP_067890262.1">
    <property type="nucleotide sequence ID" value="NZ_VSFG01000007.1"/>
</dbReference>
<keyword evidence="5 6" id="KW-0472">Membrane</keyword>
<sequence>MPFAVYVLGLAVFAQGTSEFMLSGLVPGIAADLGVSVPAAGLLTSAFAVGMVVGAPAMTLAARRRPRRRALLVFLCVFVAVHVAGALTGSYAVLLATRVAAALANAGFWAVALAAATALVPPESRARATSVVVGGVTVACVAGVPAGALLGGLFGWRAAFWAVAAVSVPAVVAVARTIPDDRPAAPSARGELRALADRGLLRILAVNALFQGATFCSFTYLATLVTEVTGLAPGWVPGMLALFGVGSFAGVVIAGRVADRRPGALIAAGMTSAAIGWAVLALTAGNVAATVALVFAQGMLAFGTGPALIARVLARGAAAPTLAGGYATAAFNVGGAVGPWLGGAAIGAGLGYRSPLWASALLMALAVTLAATSARTPAWRTRSARADSRACGRARWGGRRSRTGS</sequence>
<protein>
    <submittedName>
        <fullName evidence="8">MFS transporter</fullName>
    </submittedName>
</protein>
<evidence type="ECO:0000256" key="5">
    <source>
        <dbReference type="ARBA" id="ARBA00023136"/>
    </source>
</evidence>
<feature type="transmembrane region" description="Helical" evidence="6">
    <location>
        <begin position="326"/>
        <end position="350"/>
    </location>
</feature>
<evidence type="ECO:0000256" key="4">
    <source>
        <dbReference type="ARBA" id="ARBA00022989"/>
    </source>
</evidence>
<dbReference type="Pfam" id="PF07690">
    <property type="entry name" value="MFS_1"/>
    <property type="match status" value="1"/>
</dbReference>
<feature type="transmembrane region" description="Helical" evidence="6">
    <location>
        <begin position="199"/>
        <end position="222"/>
    </location>
</feature>
<feature type="transmembrane region" description="Helical" evidence="6">
    <location>
        <begin position="234"/>
        <end position="253"/>
    </location>
</feature>
<dbReference type="GO" id="GO:0005886">
    <property type="term" value="C:plasma membrane"/>
    <property type="evidence" value="ECO:0007669"/>
    <property type="project" value="UniProtKB-SubCell"/>
</dbReference>
<reference evidence="8 9" key="1">
    <citation type="submission" date="2019-08" db="EMBL/GenBank/DDBJ databases">
        <title>Actinomadura sp. nov. CYP1-5 isolated from mountain soil.</title>
        <authorList>
            <person name="Songsumanus A."/>
            <person name="Kuncharoen N."/>
            <person name="Kudo T."/>
            <person name="Yuki M."/>
            <person name="Igarashi Y."/>
            <person name="Tanasupawat S."/>
        </authorList>
    </citation>
    <scope>NUCLEOTIDE SEQUENCE [LARGE SCALE GENOMIC DNA]</scope>
    <source>
        <strain evidence="8 9">JCM 14158</strain>
    </source>
</reference>
<organism evidence="8 9">
    <name type="scientific">Actinomadura chibensis</name>
    <dbReference type="NCBI Taxonomy" id="392828"/>
    <lineage>
        <taxon>Bacteria</taxon>
        <taxon>Bacillati</taxon>
        <taxon>Actinomycetota</taxon>
        <taxon>Actinomycetes</taxon>
        <taxon>Streptosporangiales</taxon>
        <taxon>Thermomonosporaceae</taxon>
        <taxon>Actinomadura</taxon>
    </lineage>
</organism>
<gene>
    <name evidence="8" type="ORF">FXF69_28200</name>
</gene>
<feature type="transmembrane region" description="Helical" evidence="6">
    <location>
        <begin position="291"/>
        <end position="314"/>
    </location>
</feature>
<feature type="transmembrane region" description="Helical" evidence="6">
    <location>
        <begin position="70"/>
        <end position="93"/>
    </location>
</feature>
<feature type="transmembrane region" description="Helical" evidence="6">
    <location>
        <begin position="356"/>
        <end position="374"/>
    </location>
</feature>
<feature type="transmembrane region" description="Helical" evidence="6">
    <location>
        <begin position="265"/>
        <end position="285"/>
    </location>
</feature>
<keyword evidence="2" id="KW-1003">Cell membrane</keyword>
<dbReference type="InterPro" id="IPR036259">
    <property type="entry name" value="MFS_trans_sf"/>
</dbReference>
<dbReference type="SUPFAM" id="SSF103473">
    <property type="entry name" value="MFS general substrate transporter"/>
    <property type="match status" value="1"/>
</dbReference>
<evidence type="ECO:0000256" key="1">
    <source>
        <dbReference type="ARBA" id="ARBA00004651"/>
    </source>
</evidence>
<evidence type="ECO:0000313" key="8">
    <source>
        <dbReference type="EMBL" id="TYB42677.1"/>
    </source>
</evidence>
<dbReference type="Proteomes" id="UP000323380">
    <property type="component" value="Unassembled WGS sequence"/>
</dbReference>
<feature type="transmembrane region" description="Helical" evidence="6">
    <location>
        <begin position="38"/>
        <end position="58"/>
    </location>
</feature>
<dbReference type="GO" id="GO:0022857">
    <property type="term" value="F:transmembrane transporter activity"/>
    <property type="evidence" value="ECO:0007669"/>
    <property type="project" value="InterPro"/>
</dbReference>
<dbReference type="PANTHER" id="PTHR43124">
    <property type="entry name" value="PURINE EFFLUX PUMP PBUE"/>
    <property type="match status" value="1"/>
</dbReference>
<keyword evidence="3 6" id="KW-0812">Transmembrane</keyword>
<dbReference type="EMBL" id="VSFG01000007">
    <property type="protein sequence ID" value="TYB42677.1"/>
    <property type="molecule type" value="Genomic_DNA"/>
</dbReference>
<dbReference type="CDD" id="cd17324">
    <property type="entry name" value="MFS_NepI_like"/>
    <property type="match status" value="1"/>
</dbReference>
<dbReference type="AlphaFoldDB" id="A0A5D0NE91"/>